<gene>
    <name evidence="2" type="ORF">ENV67_02665</name>
</gene>
<name>A0A7C4YGQ4_UNCW3</name>
<evidence type="ECO:0000313" key="2">
    <source>
        <dbReference type="EMBL" id="HGW91427.1"/>
    </source>
</evidence>
<keyword evidence="1" id="KW-1133">Transmembrane helix</keyword>
<evidence type="ECO:0000256" key="1">
    <source>
        <dbReference type="SAM" id="Phobius"/>
    </source>
</evidence>
<comment type="caution">
    <text evidence="2">The sequence shown here is derived from an EMBL/GenBank/DDBJ whole genome shotgun (WGS) entry which is preliminary data.</text>
</comment>
<proteinExistence type="predicted"/>
<reference evidence="2" key="1">
    <citation type="journal article" date="2020" name="mSystems">
        <title>Genome- and Community-Level Interaction Insights into Carbon Utilization and Element Cycling Functions of Hydrothermarchaeota in Hydrothermal Sediment.</title>
        <authorList>
            <person name="Zhou Z."/>
            <person name="Liu Y."/>
            <person name="Xu W."/>
            <person name="Pan J."/>
            <person name="Luo Z.H."/>
            <person name="Li M."/>
        </authorList>
    </citation>
    <scope>NUCLEOTIDE SEQUENCE [LARGE SCALE GENOMIC DNA]</scope>
    <source>
        <strain evidence="2">SpSt-780</strain>
    </source>
</reference>
<accession>A0A7C4YGQ4</accession>
<feature type="transmembrane region" description="Helical" evidence="1">
    <location>
        <begin position="26"/>
        <end position="43"/>
    </location>
</feature>
<sequence>MPLAFNILFSFYLYEKKDDLFGKDKLLHIIHSAAIYGLSYHIYYCELRNDREGSIVFSISLTSLTGLSKEFYDLKKKSFFSYYDLIADAVGIGIGFLIFTGGFK</sequence>
<keyword evidence="1" id="KW-0472">Membrane</keyword>
<evidence type="ECO:0008006" key="3">
    <source>
        <dbReference type="Google" id="ProtNLM"/>
    </source>
</evidence>
<keyword evidence="1" id="KW-0812">Transmembrane</keyword>
<dbReference type="AlphaFoldDB" id="A0A7C4YGQ4"/>
<organism evidence="2">
    <name type="scientific">candidate division WOR-3 bacterium</name>
    <dbReference type="NCBI Taxonomy" id="2052148"/>
    <lineage>
        <taxon>Bacteria</taxon>
        <taxon>Bacteria division WOR-3</taxon>
    </lineage>
</organism>
<feature type="transmembrane region" description="Helical" evidence="1">
    <location>
        <begin position="79"/>
        <end position="99"/>
    </location>
</feature>
<dbReference type="EMBL" id="DTHG01000031">
    <property type="protein sequence ID" value="HGW91427.1"/>
    <property type="molecule type" value="Genomic_DNA"/>
</dbReference>
<protein>
    <recommendedName>
        <fullName evidence="3">VanZ-like domain-containing protein</fullName>
    </recommendedName>
</protein>